<name>A0AAN8NN71_9PEZI</name>
<dbReference type="Proteomes" id="UP001307849">
    <property type="component" value="Unassembled WGS sequence"/>
</dbReference>
<dbReference type="EMBL" id="JAVHJM010000006">
    <property type="protein sequence ID" value="KAK6513053.1"/>
    <property type="molecule type" value="Genomic_DNA"/>
</dbReference>
<gene>
    <name evidence="1" type="ORF">TWF506_009216</name>
</gene>
<evidence type="ECO:0000313" key="1">
    <source>
        <dbReference type="EMBL" id="KAK6513053.1"/>
    </source>
</evidence>
<sequence>MAEQLSETVLGAQAAAILGFAIDEILIVLNGLPIFSGFPAFKYHQLAHGLDFEERKFELNNGVNDFEFDELTVRKIRLQPNNYPIHYRLLESLRFLSLNHLHWNMARAINQASNQQVHRISPRCQFGYILEQYAVTMDGEDREIFSRMLVELSALAKSSKAAAQLLRV</sequence>
<protein>
    <submittedName>
        <fullName evidence="1">Uncharacterized protein</fullName>
    </submittedName>
</protein>
<organism evidence="1 2">
    <name type="scientific">Arthrobotrys conoides</name>
    <dbReference type="NCBI Taxonomy" id="74498"/>
    <lineage>
        <taxon>Eukaryota</taxon>
        <taxon>Fungi</taxon>
        <taxon>Dikarya</taxon>
        <taxon>Ascomycota</taxon>
        <taxon>Pezizomycotina</taxon>
        <taxon>Orbiliomycetes</taxon>
        <taxon>Orbiliales</taxon>
        <taxon>Orbiliaceae</taxon>
        <taxon>Arthrobotrys</taxon>
    </lineage>
</organism>
<comment type="caution">
    <text evidence="1">The sequence shown here is derived from an EMBL/GenBank/DDBJ whole genome shotgun (WGS) entry which is preliminary data.</text>
</comment>
<evidence type="ECO:0000313" key="2">
    <source>
        <dbReference type="Proteomes" id="UP001307849"/>
    </source>
</evidence>
<keyword evidence="2" id="KW-1185">Reference proteome</keyword>
<accession>A0AAN8NN71</accession>
<proteinExistence type="predicted"/>
<dbReference type="AlphaFoldDB" id="A0AAN8NN71"/>
<reference evidence="1 2" key="1">
    <citation type="submission" date="2019-10" db="EMBL/GenBank/DDBJ databases">
        <authorList>
            <person name="Palmer J.M."/>
        </authorList>
    </citation>
    <scope>NUCLEOTIDE SEQUENCE [LARGE SCALE GENOMIC DNA]</scope>
    <source>
        <strain evidence="1 2">TWF506</strain>
    </source>
</reference>